<dbReference type="AlphaFoldDB" id="A0A0R1RMM8"/>
<dbReference type="InterPro" id="IPR016181">
    <property type="entry name" value="Acyl_CoA_acyltransferase"/>
</dbReference>
<dbReference type="EMBL" id="AZEX01000071">
    <property type="protein sequence ID" value="KRL58367.1"/>
    <property type="molecule type" value="Genomic_DNA"/>
</dbReference>
<proteinExistence type="predicted"/>
<evidence type="ECO:0000313" key="3">
    <source>
        <dbReference type="Proteomes" id="UP000051264"/>
    </source>
</evidence>
<name>A0A0R1RMM8_9LACO</name>
<dbReference type="InterPro" id="IPR000182">
    <property type="entry name" value="GNAT_dom"/>
</dbReference>
<sequence>MYLRKAHFNDLPAILAIIEEARATLKQHDINQWQAEEPSQSQFENEIRQELCIVLIIEGQIVGVASIVETEDAGYEAITNGQWQTVGSLYYSIHRVALTSRLHGQHLASQFMTLLITAASLRGAKDLRIDTHPDNLTMQHVIQKAGFTYCGDILIANDPSPKRYAYQMILK</sequence>
<dbReference type="OrthoDB" id="9796381at2"/>
<comment type="caution">
    <text evidence="2">The sequence shown here is derived from an EMBL/GenBank/DDBJ whole genome shotgun (WGS) entry which is preliminary data.</text>
</comment>
<dbReference type="SUPFAM" id="SSF55729">
    <property type="entry name" value="Acyl-CoA N-acyltransferases (Nat)"/>
    <property type="match status" value="1"/>
</dbReference>
<reference evidence="2 3" key="1">
    <citation type="journal article" date="2015" name="Genome Announc.">
        <title>Expanding the biotechnology potential of lactobacilli through comparative genomics of 213 strains and associated genera.</title>
        <authorList>
            <person name="Sun Z."/>
            <person name="Harris H.M."/>
            <person name="McCann A."/>
            <person name="Guo C."/>
            <person name="Argimon S."/>
            <person name="Zhang W."/>
            <person name="Yang X."/>
            <person name="Jeffery I.B."/>
            <person name="Cooney J.C."/>
            <person name="Kagawa T.F."/>
            <person name="Liu W."/>
            <person name="Song Y."/>
            <person name="Salvetti E."/>
            <person name="Wrobel A."/>
            <person name="Rasinkangas P."/>
            <person name="Parkhill J."/>
            <person name="Rea M.C."/>
            <person name="O'Sullivan O."/>
            <person name="Ritari J."/>
            <person name="Douillard F.P."/>
            <person name="Paul Ross R."/>
            <person name="Yang R."/>
            <person name="Briner A.E."/>
            <person name="Felis G.E."/>
            <person name="de Vos W.M."/>
            <person name="Barrangou R."/>
            <person name="Klaenhammer T.R."/>
            <person name="Caufield P.W."/>
            <person name="Cui Y."/>
            <person name="Zhang H."/>
            <person name="O'Toole P.W."/>
        </authorList>
    </citation>
    <scope>NUCLEOTIDE SEQUENCE [LARGE SCALE GENOMIC DNA]</scope>
    <source>
        <strain evidence="2 3">DSM 14340</strain>
    </source>
</reference>
<dbReference type="PATRIC" id="fig|1423747.3.peg.429"/>
<dbReference type="eggNOG" id="COG0456">
    <property type="taxonomic scope" value="Bacteria"/>
</dbReference>
<dbReference type="PROSITE" id="PS51186">
    <property type="entry name" value="GNAT"/>
    <property type="match status" value="1"/>
</dbReference>
<dbReference type="Pfam" id="PF00583">
    <property type="entry name" value="Acetyltransf_1"/>
    <property type="match status" value="1"/>
</dbReference>
<organism evidence="2 3">
    <name type="scientific">Latilactobacillus fuchuensis DSM 14340 = JCM 11249</name>
    <dbReference type="NCBI Taxonomy" id="1423747"/>
    <lineage>
        <taxon>Bacteria</taxon>
        <taxon>Bacillati</taxon>
        <taxon>Bacillota</taxon>
        <taxon>Bacilli</taxon>
        <taxon>Lactobacillales</taxon>
        <taxon>Lactobacillaceae</taxon>
        <taxon>Latilactobacillus</taxon>
    </lineage>
</organism>
<dbReference type="RefSeq" id="WP_025083437.1">
    <property type="nucleotide sequence ID" value="NZ_AZEX01000071.1"/>
</dbReference>
<gene>
    <name evidence="2" type="ORF">FC69_GL000421</name>
</gene>
<dbReference type="STRING" id="1423747.FC69_GL000421"/>
<evidence type="ECO:0000259" key="1">
    <source>
        <dbReference type="PROSITE" id="PS51186"/>
    </source>
</evidence>
<dbReference type="CDD" id="cd04301">
    <property type="entry name" value="NAT_SF"/>
    <property type="match status" value="1"/>
</dbReference>
<feature type="domain" description="N-acetyltransferase" evidence="1">
    <location>
        <begin position="1"/>
        <end position="171"/>
    </location>
</feature>
<accession>A0A0R1RMM8</accession>
<dbReference type="Proteomes" id="UP000051264">
    <property type="component" value="Unassembled WGS sequence"/>
</dbReference>
<dbReference type="GO" id="GO:0016747">
    <property type="term" value="F:acyltransferase activity, transferring groups other than amino-acyl groups"/>
    <property type="evidence" value="ECO:0007669"/>
    <property type="project" value="InterPro"/>
</dbReference>
<evidence type="ECO:0000313" key="2">
    <source>
        <dbReference type="EMBL" id="KRL58367.1"/>
    </source>
</evidence>
<protein>
    <recommendedName>
        <fullName evidence="1">N-acetyltransferase domain-containing protein</fullName>
    </recommendedName>
</protein>
<dbReference type="Gene3D" id="3.40.630.30">
    <property type="match status" value="1"/>
</dbReference>